<evidence type="ECO:0008006" key="5">
    <source>
        <dbReference type="Google" id="ProtNLM"/>
    </source>
</evidence>
<dbReference type="AlphaFoldDB" id="A0AA97CUY6"/>
<evidence type="ECO:0000259" key="3">
    <source>
        <dbReference type="Pfam" id="PF17853"/>
    </source>
</evidence>
<dbReference type="Pfam" id="PF17853">
    <property type="entry name" value="GGDEF_2"/>
    <property type="match status" value="1"/>
</dbReference>
<dbReference type="InterPro" id="IPR041522">
    <property type="entry name" value="CdaR_GGDEF"/>
</dbReference>
<dbReference type="PANTHER" id="PTHR33744">
    <property type="entry name" value="CARBOHYDRATE DIACID REGULATOR"/>
    <property type="match status" value="1"/>
</dbReference>
<sequence length="406" mass="43933">MHRMDVFPSDGPISPTVAELIRSGVRAVLDAPQEWIDALDAAVTSGAGMEGIVDDEGLLDVALRISAGNLAHWAAANMTDPGARVPVAITDEARAYIRDLARRGLDSRSLDSFRTAQNVAWRQWMEICFGLTDDPMTLRELLEVTSTSIANFIDDTVRALAELIDVARAELGADTHAQRRAAVALVLEGAPIATARAETQLRYRLDGPHTAMVLIGDPGTRPEELEAACEAIMDASGATRRLVVVSGASELWVWLPRNEVCTDAVAAYPGVRVATGSAGSGREGFRTSHFQALTAARLLRRSRSPRRVARYEQVRLVALLGEDQAAAAEFVASTLGELKDADEQILECVRTWFAAGCRVSETAAVLYTHRNTVLRRLARADTLLPIPVRENAVHVAVALELLDWAA</sequence>
<dbReference type="InterPro" id="IPR025736">
    <property type="entry name" value="PucR_C-HTH_dom"/>
</dbReference>
<evidence type="ECO:0000259" key="2">
    <source>
        <dbReference type="Pfam" id="PF13556"/>
    </source>
</evidence>
<evidence type="ECO:0000313" key="4">
    <source>
        <dbReference type="EMBL" id="WOC11193.1"/>
    </source>
</evidence>
<reference evidence="4" key="1">
    <citation type="submission" date="2023-06" db="EMBL/GenBank/DDBJ databases">
        <title>Gordonia sp. nov. and Pseudochrobactrum sp. nov., two species isolated from the burying beetle Nicrophorus vespilloides.</title>
        <authorList>
            <person name="Poehlein A."/>
            <person name="Guzman J."/>
            <person name="Daniel R."/>
            <person name="Vilcinskas A."/>
        </authorList>
    </citation>
    <scope>NUCLEOTIDE SEQUENCE</scope>
    <source>
        <strain evidence="4">MP11Mi</strain>
    </source>
</reference>
<proteinExistence type="inferred from homology"/>
<dbReference type="PANTHER" id="PTHR33744:SF1">
    <property type="entry name" value="DNA-BINDING TRANSCRIPTIONAL ACTIVATOR ADER"/>
    <property type="match status" value="1"/>
</dbReference>
<evidence type="ECO:0000256" key="1">
    <source>
        <dbReference type="ARBA" id="ARBA00006754"/>
    </source>
</evidence>
<dbReference type="Pfam" id="PF13556">
    <property type="entry name" value="HTH_30"/>
    <property type="match status" value="1"/>
</dbReference>
<feature type="domain" description="CdaR GGDEF-like" evidence="3">
    <location>
        <begin position="195"/>
        <end position="298"/>
    </location>
</feature>
<gene>
    <name evidence="4" type="ORF">MP11Mi_02600</name>
</gene>
<name>A0AA97CUY6_9ACTN</name>
<dbReference type="InterPro" id="IPR051448">
    <property type="entry name" value="CdaR-like_regulators"/>
</dbReference>
<feature type="domain" description="PucR C-terminal helix-turn-helix" evidence="2">
    <location>
        <begin position="346"/>
        <end position="401"/>
    </location>
</feature>
<protein>
    <recommendedName>
        <fullName evidence="5">PucR family transcriptional regulator</fullName>
    </recommendedName>
</protein>
<organism evidence="4">
    <name type="scientific">Gordonia sp. MP11Mi</name>
    <dbReference type="NCBI Taxonomy" id="3022769"/>
    <lineage>
        <taxon>Bacteria</taxon>
        <taxon>Bacillati</taxon>
        <taxon>Actinomycetota</taxon>
        <taxon>Actinomycetes</taxon>
        <taxon>Mycobacteriales</taxon>
        <taxon>Gordoniaceae</taxon>
        <taxon>Gordonia</taxon>
    </lineage>
</organism>
<dbReference type="InterPro" id="IPR042070">
    <property type="entry name" value="PucR_C-HTH_sf"/>
</dbReference>
<accession>A0AA97CUY6</accession>
<dbReference type="EMBL" id="CP128986">
    <property type="protein sequence ID" value="WOC11193.1"/>
    <property type="molecule type" value="Genomic_DNA"/>
</dbReference>
<comment type="similarity">
    <text evidence="1">Belongs to the CdaR family.</text>
</comment>
<dbReference type="Gene3D" id="1.10.10.2840">
    <property type="entry name" value="PucR C-terminal helix-turn-helix domain"/>
    <property type="match status" value="1"/>
</dbReference>